<protein>
    <recommendedName>
        <fullName evidence="3 8">Mediator of RNA polymerase II transcription subunit 17</fullName>
    </recommendedName>
    <alternativeName>
        <fullName evidence="7 8">Mediator complex subunit 17</fullName>
    </alternativeName>
</protein>
<dbReference type="EMBL" id="ML996567">
    <property type="protein sequence ID" value="KAF2760966.1"/>
    <property type="molecule type" value="Genomic_DNA"/>
</dbReference>
<dbReference type="AlphaFoldDB" id="A0A6A6WG89"/>
<dbReference type="Pfam" id="PF10156">
    <property type="entry name" value="Med17"/>
    <property type="match status" value="1"/>
</dbReference>
<comment type="subunit">
    <text evidence="8">Component of the Mediator complex.</text>
</comment>
<comment type="similarity">
    <text evidence="2 8">Belongs to the Mediator complex subunit 17 family.</text>
</comment>
<evidence type="ECO:0000256" key="3">
    <source>
        <dbReference type="ARBA" id="ARBA00019610"/>
    </source>
</evidence>
<gene>
    <name evidence="8" type="primary">MED17</name>
    <name evidence="10" type="ORF">EJ05DRAFT_508194</name>
</gene>
<organism evidence="10 11">
    <name type="scientific">Pseudovirgaria hyperparasitica</name>
    <dbReference type="NCBI Taxonomy" id="470096"/>
    <lineage>
        <taxon>Eukaryota</taxon>
        <taxon>Fungi</taxon>
        <taxon>Dikarya</taxon>
        <taxon>Ascomycota</taxon>
        <taxon>Pezizomycotina</taxon>
        <taxon>Dothideomycetes</taxon>
        <taxon>Dothideomycetes incertae sedis</taxon>
        <taxon>Acrospermales</taxon>
        <taxon>Acrospermaceae</taxon>
        <taxon>Pseudovirgaria</taxon>
    </lineage>
</organism>
<dbReference type="GO" id="GO:0016592">
    <property type="term" value="C:mediator complex"/>
    <property type="evidence" value="ECO:0007669"/>
    <property type="project" value="InterPro"/>
</dbReference>
<feature type="compositionally biased region" description="Polar residues" evidence="9">
    <location>
        <begin position="1"/>
        <end position="10"/>
    </location>
</feature>
<evidence type="ECO:0000256" key="1">
    <source>
        <dbReference type="ARBA" id="ARBA00004123"/>
    </source>
</evidence>
<dbReference type="PANTHER" id="PTHR13114">
    <property type="entry name" value="MEDIATOR OF RNA POLYMERASE II TRANSCRIPTION SUBUNIT 17"/>
    <property type="match status" value="1"/>
</dbReference>
<evidence type="ECO:0000256" key="5">
    <source>
        <dbReference type="ARBA" id="ARBA00023163"/>
    </source>
</evidence>
<reference evidence="10" key="1">
    <citation type="journal article" date="2020" name="Stud. Mycol.">
        <title>101 Dothideomycetes genomes: a test case for predicting lifestyles and emergence of pathogens.</title>
        <authorList>
            <person name="Haridas S."/>
            <person name="Albert R."/>
            <person name="Binder M."/>
            <person name="Bloem J."/>
            <person name="Labutti K."/>
            <person name="Salamov A."/>
            <person name="Andreopoulos B."/>
            <person name="Baker S."/>
            <person name="Barry K."/>
            <person name="Bills G."/>
            <person name="Bluhm B."/>
            <person name="Cannon C."/>
            <person name="Castanera R."/>
            <person name="Culley D."/>
            <person name="Daum C."/>
            <person name="Ezra D."/>
            <person name="Gonzalez J."/>
            <person name="Henrissat B."/>
            <person name="Kuo A."/>
            <person name="Liang C."/>
            <person name="Lipzen A."/>
            <person name="Lutzoni F."/>
            <person name="Magnuson J."/>
            <person name="Mondo S."/>
            <person name="Nolan M."/>
            <person name="Ohm R."/>
            <person name="Pangilinan J."/>
            <person name="Park H.-J."/>
            <person name="Ramirez L."/>
            <person name="Alfaro M."/>
            <person name="Sun H."/>
            <person name="Tritt A."/>
            <person name="Yoshinaga Y."/>
            <person name="Zwiers L.-H."/>
            <person name="Turgeon B."/>
            <person name="Goodwin S."/>
            <person name="Spatafora J."/>
            <person name="Crous P."/>
            <person name="Grigoriev I."/>
        </authorList>
    </citation>
    <scope>NUCLEOTIDE SEQUENCE</scope>
    <source>
        <strain evidence="10">CBS 121739</strain>
    </source>
</reference>
<accession>A0A6A6WG89</accession>
<dbReference type="GO" id="GO:0003712">
    <property type="term" value="F:transcription coregulator activity"/>
    <property type="evidence" value="ECO:0007669"/>
    <property type="project" value="InterPro"/>
</dbReference>
<evidence type="ECO:0000313" key="10">
    <source>
        <dbReference type="EMBL" id="KAF2760966.1"/>
    </source>
</evidence>
<evidence type="ECO:0000256" key="9">
    <source>
        <dbReference type="SAM" id="MobiDB-lite"/>
    </source>
</evidence>
<dbReference type="PANTHER" id="PTHR13114:SF7">
    <property type="entry name" value="MEDIATOR OF RNA POLYMERASE II TRANSCRIPTION SUBUNIT 17"/>
    <property type="match status" value="1"/>
</dbReference>
<keyword evidence="4 8" id="KW-0805">Transcription regulation</keyword>
<evidence type="ECO:0000256" key="7">
    <source>
        <dbReference type="ARBA" id="ARBA00032014"/>
    </source>
</evidence>
<evidence type="ECO:0000256" key="4">
    <source>
        <dbReference type="ARBA" id="ARBA00023015"/>
    </source>
</evidence>
<dbReference type="OrthoDB" id="5319830at2759"/>
<keyword evidence="5 8" id="KW-0804">Transcription</keyword>
<comment type="subcellular location">
    <subcellularLocation>
        <location evidence="1 8">Nucleus</location>
    </subcellularLocation>
</comment>
<comment type="function">
    <text evidence="8">Component of the Mediator complex, a coactivator involved in the regulated transcription of nearly all RNA polymerase II-dependent genes. Mediator functions as a bridge to convey information from gene-specific regulatory proteins to the basal RNA polymerase II transcription machinery. Mediator is recruited to promoters by direct interactions with regulatory proteins and serves as a scaffold for the assembly of a functional preinitiation complex with RNA polymerase II and the general transcription factors.</text>
</comment>
<dbReference type="GO" id="GO:0006357">
    <property type="term" value="P:regulation of transcription by RNA polymerase II"/>
    <property type="evidence" value="ECO:0007669"/>
    <property type="project" value="InterPro"/>
</dbReference>
<dbReference type="Proteomes" id="UP000799437">
    <property type="component" value="Unassembled WGS sequence"/>
</dbReference>
<proteinExistence type="inferred from homology"/>
<dbReference type="Gene3D" id="6.10.250.2620">
    <property type="match status" value="1"/>
</dbReference>
<dbReference type="GO" id="GO:0070847">
    <property type="term" value="C:core mediator complex"/>
    <property type="evidence" value="ECO:0007669"/>
    <property type="project" value="TreeGrafter"/>
</dbReference>
<evidence type="ECO:0000313" key="11">
    <source>
        <dbReference type="Proteomes" id="UP000799437"/>
    </source>
</evidence>
<feature type="region of interest" description="Disordered" evidence="9">
    <location>
        <begin position="1"/>
        <end position="27"/>
    </location>
</feature>
<feature type="compositionally biased region" description="Basic and acidic residues" evidence="9">
    <location>
        <begin position="59"/>
        <end position="78"/>
    </location>
</feature>
<feature type="region of interest" description="Disordered" evidence="9">
    <location>
        <begin position="58"/>
        <end position="78"/>
    </location>
</feature>
<keyword evidence="11" id="KW-1185">Reference proteome</keyword>
<keyword evidence="6 8" id="KW-0539">Nucleus</keyword>
<evidence type="ECO:0000256" key="6">
    <source>
        <dbReference type="ARBA" id="ARBA00023242"/>
    </source>
</evidence>
<evidence type="ECO:0000256" key="8">
    <source>
        <dbReference type="RuleBase" id="RU364140"/>
    </source>
</evidence>
<keyword evidence="8" id="KW-0010">Activator</keyword>
<sequence>MTDTSKSAFSLSLRPWPGQSKQAESSAELQARLFQQRGHFRHITEAGLEEEIRAAAAGETKDGEDADSHEGEHELTEKEWREKLVAQKILMLNYLQQANNEAMIARDFISLLISKDSPKTAQISLSPAAREAVPMGSLGWTRWHRQSALEPTSEEKEQEERDALLAQGARVQALNNAADILLNAATRLETDVRRETKYWEQVLSITEKGWSVRKIQNDRFNMGVQLGFAEASDQFKRRGFTPLRTDEDGSVILDQELTKTPHTLRVRIVQDGVILGTSQLRQHVKTDHAELEQLIGRARDSLFDEELFHEISLETRELLSYDVKMKDSTIRIPLMSPTQEADNKREIQIDLMQLSESTVPSHDPSLDDLAQNIAIALRLLLSRVHRQRLQRRSELPAPLSSRKEQKPPEAILRPLMAFFLHRRDAAAVRHCLEQTRKILRSAGLAMPLEFHTCESITSSITKNLASSTSPSPSPISTLLAPFVQTLHSTALLTLPSSSSQSPSSSTPLHITLTISTKLSPPTFGTLFTLHPPALSIPTVPALCTHIHTLLALDIAHNILGPRVLPRFRPDERQAMLYGVLGGAADTNAHPDKACMVSVALRSDRLVVRRKMVKAKQGREDVLYHVWTAEGGSSGNEVVVDIAEVVRRFVGVVA</sequence>
<evidence type="ECO:0000256" key="2">
    <source>
        <dbReference type="ARBA" id="ARBA00005635"/>
    </source>
</evidence>
<name>A0A6A6WG89_9PEZI</name>
<dbReference type="InterPro" id="IPR019313">
    <property type="entry name" value="Mediator_Med17"/>
</dbReference>